<keyword evidence="2" id="KW-0732">Signal</keyword>
<reference evidence="5" key="1">
    <citation type="journal article" date="2019" name="Int. J. Syst. Evol. Microbiol.">
        <title>The Global Catalogue of Microorganisms (GCM) 10K type strain sequencing project: providing services to taxonomists for standard genome sequencing and annotation.</title>
        <authorList>
            <consortium name="The Broad Institute Genomics Platform"/>
            <consortium name="The Broad Institute Genome Sequencing Center for Infectious Disease"/>
            <person name="Wu L."/>
            <person name="Ma J."/>
        </authorList>
    </citation>
    <scope>NUCLEOTIDE SEQUENCE [LARGE SCALE GENOMIC DNA]</scope>
    <source>
        <strain evidence="5">CCM 8653</strain>
    </source>
</reference>
<feature type="region of interest" description="Disordered" evidence="1">
    <location>
        <begin position="19"/>
        <end position="44"/>
    </location>
</feature>
<dbReference type="NCBIfam" id="TIGR03296">
    <property type="entry name" value="M6dom_TIGR03296"/>
    <property type="match status" value="1"/>
</dbReference>
<dbReference type="EMBL" id="BMDG01000009">
    <property type="protein sequence ID" value="GGI09691.1"/>
    <property type="molecule type" value="Genomic_DNA"/>
</dbReference>
<accession>A0ABQ2BB87</accession>
<feature type="region of interest" description="Disordered" evidence="1">
    <location>
        <begin position="560"/>
        <end position="580"/>
    </location>
</feature>
<feature type="chain" id="PRO_5046729267" evidence="2">
    <location>
        <begin position="21"/>
        <end position="756"/>
    </location>
</feature>
<evidence type="ECO:0000256" key="1">
    <source>
        <dbReference type="SAM" id="MobiDB-lite"/>
    </source>
</evidence>
<feature type="compositionally biased region" description="Low complexity" evidence="1">
    <location>
        <begin position="19"/>
        <end position="38"/>
    </location>
</feature>
<sequence>MAASAAALVALPLAAAPGVAGPDAAADDAAGPVVPADPQQWTDQADMTWDDYDGVRPDEWASAETSTGSQSQYRTAVVLLEFSDQPFLVTQEAGAHPFGNPQDGWSPVPRDQVADWYEDYYATPNEFNAGQTLHSYWMETSHGKIGVDVEVFGPYELPGKLHEYGIDDRMNGPIEKYCPMGDECGKDLRADGMALWRDDVGCAEGLCDFDNAFIVTAGHDESSTWEEFGQMRFADREDVPDELGPPRNADGSPVLNQLGEPMTNWASTRYVDWTSWRAAANHWPNASGGISTQAESSGLSVFAHEFSHLRGLPDNYNNPFADDTRNYTGYWEMMSRGTFNGPGGTHNRWQVPNAGGSGLGPHHMVHYKQQLGVLPDEATVQLTRSGLAQDGVAVTTLRAREHVPGEGDKVALDLDVDGGWTAGACAAQVPEDPDFWCPDGDSWQDYTMEVVDRVSNDSFVPGHGVLLAQNRDRGTPREWLVDANPQDIDRVDYERPDGEAVPVVRGDPRQLDDATFQAGTASGSVSEWVDEPNGLHLYVLDTHRDADGVLSYDVAARSLEGSGDQERDGELGTTEAAPVGDGTALLTAPLANTGEAGDGVHGSDVYRLEATVDGEGWDAHLPYEVTAVEAGDALPVQAYATAGDGAADEATVTITATSESDPDVTATTTVTVTHDDLEVTLDTASALVEAYAAQGVLTRGERGALLAHLRVAGQVPPRPADKALARFADAAGDVASEGRRNLASAALVSVAQDLRG</sequence>
<feature type="signal peptide" evidence="2">
    <location>
        <begin position="1"/>
        <end position="20"/>
    </location>
</feature>
<evidence type="ECO:0000259" key="3">
    <source>
        <dbReference type="Pfam" id="PF05547"/>
    </source>
</evidence>
<dbReference type="InterPro" id="IPR008757">
    <property type="entry name" value="Peptidase_M6-like_domain"/>
</dbReference>
<feature type="domain" description="Peptidase M6-like" evidence="3">
    <location>
        <begin position="292"/>
        <end position="344"/>
    </location>
</feature>
<comment type="caution">
    <text evidence="4">The sequence shown here is derived from an EMBL/GenBank/DDBJ whole genome shotgun (WGS) entry which is preliminary data.</text>
</comment>
<proteinExistence type="predicted"/>
<evidence type="ECO:0000256" key="2">
    <source>
        <dbReference type="SAM" id="SignalP"/>
    </source>
</evidence>
<evidence type="ECO:0000313" key="5">
    <source>
        <dbReference type="Proteomes" id="UP000632535"/>
    </source>
</evidence>
<protein>
    <submittedName>
        <fullName evidence="4">Peptidase M6</fullName>
    </submittedName>
</protein>
<gene>
    <name evidence="4" type="ORF">GCM10007368_27450</name>
</gene>
<keyword evidence="5" id="KW-1185">Reference proteome</keyword>
<name>A0ABQ2BB87_9MICO</name>
<evidence type="ECO:0000313" key="4">
    <source>
        <dbReference type="EMBL" id="GGI09691.1"/>
    </source>
</evidence>
<organism evidence="4 5">
    <name type="scientific">Isoptericola cucumis</name>
    <dbReference type="NCBI Taxonomy" id="1776856"/>
    <lineage>
        <taxon>Bacteria</taxon>
        <taxon>Bacillati</taxon>
        <taxon>Actinomycetota</taxon>
        <taxon>Actinomycetes</taxon>
        <taxon>Micrococcales</taxon>
        <taxon>Promicromonosporaceae</taxon>
        <taxon>Isoptericola</taxon>
    </lineage>
</organism>
<dbReference type="Proteomes" id="UP000632535">
    <property type="component" value="Unassembled WGS sequence"/>
</dbReference>
<feature type="region of interest" description="Disordered" evidence="1">
    <location>
        <begin position="49"/>
        <end position="68"/>
    </location>
</feature>
<dbReference type="Pfam" id="PF05547">
    <property type="entry name" value="Peptidase_M6"/>
    <property type="match status" value="1"/>
</dbReference>